<evidence type="ECO:0000313" key="1">
    <source>
        <dbReference type="Proteomes" id="UP000515150"/>
    </source>
</evidence>
<sequence>MEAVLKNLASTAELLAVASHSAAVEQWDERTLSRAFHWAQYCEHVFFRFHNNQAIRGAAEKQLQLTAQRLRAALPDHHQVAFSDLFRCRHLLLIGLLNNPKLPGSIMKILFDTKNPVDTKDNEYQDVTGFCSRLVQYKSACKVLRPLTDQSLVGADAEVQGMMLMTRLSALLGQGSDACRTEHSLDSVLQGCEGQEEHFCLVIAAALLTPEDSPTTIASQDFLLNWLQKKHNVLQGMCSALHTTLLGNLAKKHVKFRGAYTDLVKRWASDMEYSVNDGVWFQTHRSPTVSFQKLSEHFQTLFEACPADVEQELTALKISDGNFDISGLSIWGDLLSVLTK</sequence>
<dbReference type="CTD" id="2188"/>
<dbReference type="GeneID" id="114857600"/>
<dbReference type="InterPro" id="IPR035428">
    <property type="entry name" value="FANCF"/>
</dbReference>
<dbReference type="PANTHER" id="PTHR14449">
    <property type="entry name" value="FANCONI ANEMIA GROUP F PROTEIN FANCF"/>
    <property type="match status" value="1"/>
</dbReference>
<dbReference type="KEGG" id="bspl:114857600"/>
<accession>A0A6P7MV18</accession>
<keyword evidence="1" id="KW-1185">Reference proteome</keyword>
<dbReference type="AlphaFoldDB" id="A0A6P7MV18"/>
<dbReference type="Gene3D" id="1.25.40.490">
    <property type="match status" value="1"/>
</dbReference>
<dbReference type="InterPro" id="IPR038505">
    <property type="entry name" value="FANCF_C_sf"/>
</dbReference>
<dbReference type="RefSeq" id="XP_029010065.1">
    <property type="nucleotide sequence ID" value="XM_029154232.3"/>
</dbReference>
<protein>
    <submittedName>
        <fullName evidence="2">Fanconi anemia group F protein</fullName>
    </submittedName>
</protein>
<reference evidence="2" key="1">
    <citation type="submission" date="2025-08" db="UniProtKB">
        <authorList>
            <consortium name="RefSeq"/>
        </authorList>
    </citation>
    <scope>IDENTIFICATION</scope>
</reference>
<dbReference type="InParanoid" id="A0A6P7MV18"/>
<name>A0A6P7MV18_BETSP</name>
<dbReference type="GO" id="GO:0043240">
    <property type="term" value="C:Fanconi anaemia nuclear complex"/>
    <property type="evidence" value="ECO:0007669"/>
    <property type="project" value="InterPro"/>
</dbReference>
<dbReference type="PANTHER" id="PTHR14449:SF2">
    <property type="entry name" value="FANCONI ANEMIA GROUP F PROTEIN"/>
    <property type="match status" value="1"/>
</dbReference>
<gene>
    <name evidence="2" type="primary">fancf</name>
</gene>
<dbReference type="Proteomes" id="UP000515150">
    <property type="component" value="Chromosome 6"/>
</dbReference>
<organism evidence="1 2">
    <name type="scientific">Betta splendens</name>
    <name type="common">Siamese fighting fish</name>
    <dbReference type="NCBI Taxonomy" id="158456"/>
    <lineage>
        <taxon>Eukaryota</taxon>
        <taxon>Metazoa</taxon>
        <taxon>Chordata</taxon>
        <taxon>Craniata</taxon>
        <taxon>Vertebrata</taxon>
        <taxon>Euteleostomi</taxon>
        <taxon>Actinopterygii</taxon>
        <taxon>Neopterygii</taxon>
        <taxon>Teleostei</taxon>
        <taxon>Neoteleostei</taxon>
        <taxon>Acanthomorphata</taxon>
        <taxon>Anabantaria</taxon>
        <taxon>Anabantiformes</taxon>
        <taxon>Anabantoidei</taxon>
        <taxon>Osphronemidae</taxon>
        <taxon>Betta</taxon>
    </lineage>
</organism>
<dbReference type="GO" id="GO:0036297">
    <property type="term" value="P:interstrand cross-link repair"/>
    <property type="evidence" value="ECO:0007669"/>
    <property type="project" value="InterPro"/>
</dbReference>
<dbReference type="OrthoDB" id="6429998at2759"/>
<evidence type="ECO:0000313" key="2">
    <source>
        <dbReference type="RefSeq" id="XP_029010065.1"/>
    </source>
</evidence>
<dbReference type="Pfam" id="PF11107">
    <property type="entry name" value="FANCF"/>
    <property type="match status" value="1"/>
</dbReference>
<proteinExistence type="predicted"/>